<gene>
    <name evidence="1" type="ORF">CWB97_02045</name>
</gene>
<reference evidence="2" key="2">
    <citation type="submission" date="2019-06" db="EMBL/GenBank/DDBJ databases">
        <title>Co-occurence of chitin degradation, pigmentation and bioactivity in marine Pseudoalteromonas.</title>
        <authorList>
            <person name="Sonnenschein E.C."/>
            <person name="Bech P.K."/>
        </authorList>
    </citation>
    <scope>NUCLEOTIDE SEQUENCE [LARGE SCALE GENOMIC DNA]</scope>
    <source>
        <strain evidence="2">S2233</strain>
    </source>
</reference>
<reference evidence="1 2" key="1">
    <citation type="submission" date="2017-12" db="EMBL/GenBank/DDBJ databases">
        <authorList>
            <person name="Paulsen S."/>
            <person name="Gram L.K."/>
        </authorList>
    </citation>
    <scope>NUCLEOTIDE SEQUENCE [LARGE SCALE GENOMIC DNA]</scope>
    <source>
        <strain evidence="1 2">S2233</strain>
    </source>
</reference>
<accession>A0ABY2WEQ7</accession>
<evidence type="ECO:0000313" key="2">
    <source>
        <dbReference type="Proteomes" id="UP000305730"/>
    </source>
</evidence>
<evidence type="ECO:0000313" key="1">
    <source>
        <dbReference type="EMBL" id="TMP46416.1"/>
    </source>
</evidence>
<dbReference type="EMBL" id="PNCK01000008">
    <property type="protein sequence ID" value="TMP46416.1"/>
    <property type="molecule type" value="Genomic_DNA"/>
</dbReference>
<protein>
    <submittedName>
        <fullName evidence="1">Uncharacterized protein</fullName>
    </submittedName>
</protein>
<name>A0ABY2WEQ7_9GAMM</name>
<comment type="caution">
    <text evidence="1">The sequence shown here is derived from an EMBL/GenBank/DDBJ whole genome shotgun (WGS) entry which is preliminary data.</text>
</comment>
<dbReference type="Proteomes" id="UP000305730">
    <property type="component" value="Unassembled WGS sequence"/>
</dbReference>
<sequence>MFLGAGVKLHTGVNTKMDPDLRQEDQRVVRCIIISHHLSKYLGNLNHRLPELDSGSMCFWAQELSYIWALIQKWILTFVRKTRE</sequence>
<keyword evidence="2" id="KW-1185">Reference proteome</keyword>
<organism evidence="1 2">
    <name type="scientific">Pseudoalteromonas citrea</name>
    <dbReference type="NCBI Taxonomy" id="43655"/>
    <lineage>
        <taxon>Bacteria</taxon>
        <taxon>Pseudomonadati</taxon>
        <taxon>Pseudomonadota</taxon>
        <taxon>Gammaproteobacteria</taxon>
        <taxon>Alteromonadales</taxon>
        <taxon>Pseudoalteromonadaceae</taxon>
        <taxon>Pseudoalteromonas</taxon>
    </lineage>
</organism>
<proteinExistence type="predicted"/>